<dbReference type="Proteomes" id="UP000008909">
    <property type="component" value="Unassembled WGS sequence"/>
</dbReference>
<name>G7YQP7_CLOSI</name>
<protein>
    <submittedName>
        <fullName evidence="1">Uncharacterized protein</fullName>
    </submittedName>
</protein>
<proteinExistence type="predicted"/>
<dbReference type="AlphaFoldDB" id="G7YQP7"/>
<dbReference type="EMBL" id="DF143989">
    <property type="protein sequence ID" value="GAA55277.1"/>
    <property type="molecule type" value="Genomic_DNA"/>
</dbReference>
<sequence length="664" mass="74078">MHKNNICGERHVITRIMFNVLHNLDCYGLCHSQAESNVPRRVRRTFSFTTWENYGKFHFEPQVNTGAKAIGVLRGGICDATRKLLYVKTLRKDIPAKVALKIIKYYGIVADSVEYYYFSVVANSTSYVSLRSRAISSQIFLYDEGLPNALHAANGWNPLIITRGAYNPYGGYEMAQWLEREFTGRQPRSIPALVLLSGGIAVRHRNGATAEGTMFNPYGKNCSLKYRKGIMSKGVQKKQQSAPHRQQTVFSFGLYLQRSMMAPTARTQHRNQSLENEFRLTHRAQKVTGRIIDSLTAIPNSLAEPRQIIYRTQTPVQTRNYSPQCEPSFSNAGTVGRSVTCLRSSSAAASRPGSAQLVYATLRRPNIKPVTYVPVTLNNQGAAVSHRFTTHTLPFLTPPAAKRCIQSSKENQLDRSESPTKRSFAKNEYTSLLSNAMCSTSHCHAKSSPSVPSHPCASLRTFIPNQSQYHDARNNLDGAVPESTSSDFCPKEMVYPCCCPSCEPLLATWTNYEGISIGHSGSDSTRTCPQCHALDVPVSHGSLCCNANCAKSPLPMPDDHFQYVHDAASLRLLYYGERCEQVPEEVTSFQIYHTIVVEYSEPSVRKGQLNPSNLVSEHQPMDVHRLLSYSAVVHRTHKQLQVARYAPGAARNIAPVTSIETKFR</sequence>
<organism evidence="1 2">
    <name type="scientific">Clonorchis sinensis</name>
    <name type="common">Chinese liver fluke</name>
    <dbReference type="NCBI Taxonomy" id="79923"/>
    <lineage>
        <taxon>Eukaryota</taxon>
        <taxon>Metazoa</taxon>
        <taxon>Spiralia</taxon>
        <taxon>Lophotrochozoa</taxon>
        <taxon>Platyhelminthes</taxon>
        <taxon>Trematoda</taxon>
        <taxon>Digenea</taxon>
        <taxon>Opisthorchiida</taxon>
        <taxon>Opisthorchiata</taxon>
        <taxon>Opisthorchiidae</taxon>
        <taxon>Clonorchis</taxon>
    </lineage>
</organism>
<accession>G7YQP7</accession>
<evidence type="ECO:0000313" key="2">
    <source>
        <dbReference type="Proteomes" id="UP000008909"/>
    </source>
</evidence>
<evidence type="ECO:0000313" key="1">
    <source>
        <dbReference type="EMBL" id="GAA55277.1"/>
    </source>
</evidence>
<reference key="2">
    <citation type="submission" date="2011-10" db="EMBL/GenBank/DDBJ databases">
        <title>The genome and transcriptome sequence of Clonorchis sinensis provide insights into the carcinogenic liver fluke.</title>
        <authorList>
            <person name="Wang X."/>
            <person name="Huang Y."/>
            <person name="Chen W."/>
            <person name="Liu H."/>
            <person name="Guo L."/>
            <person name="Chen Y."/>
            <person name="Luo F."/>
            <person name="Zhou W."/>
            <person name="Sun J."/>
            <person name="Mao Q."/>
            <person name="Liang P."/>
            <person name="Zhou C."/>
            <person name="Tian Y."/>
            <person name="Men J."/>
            <person name="Lv X."/>
            <person name="Huang L."/>
            <person name="Zhou J."/>
            <person name="Hu Y."/>
            <person name="Li R."/>
            <person name="Zhang F."/>
            <person name="Lei H."/>
            <person name="Li X."/>
            <person name="Hu X."/>
            <person name="Liang C."/>
            <person name="Xu J."/>
            <person name="Wu Z."/>
            <person name="Yu X."/>
        </authorList>
    </citation>
    <scope>NUCLEOTIDE SEQUENCE</scope>
    <source>
        <strain>Henan</strain>
    </source>
</reference>
<gene>
    <name evidence="1" type="ORF">CLF_107518</name>
</gene>
<reference evidence="1" key="1">
    <citation type="journal article" date="2011" name="Genome Biol.">
        <title>The draft genome of the carcinogenic human liver fluke Clonorchis sinensis.</title>
        <authorList>
            <person name="Wang X."/>
            <person name="Chen W."/>
            <person name="Huang Y."/>
            <person name="Sun J."/>
            <person name="Men J."/>
            <person name="Liu H."/>
            <person name="Luo F."/>
            <person name="Guo L."/>
            <person name="Lv X."/>
            <person name="Deng C."/>
            <person name="Zhou C."/>
            <person name="Fan Y."/>
            <person name="Li X."/>
            <person name="Huang L."/>
            <person name="Hu Y."/>
            <person name="Liang C."/>
            <person name="Hu X."/>
            <person name="Xu J."/>
            <person name="Yu X."/>
        </authorList>
    </citation>
    <scope>NUCLEOTIDE SEQUENCE [LARGE SCALE GENOMIC DNA]</scope>
    <source>
        <strain evidence="1">Henan</strain>
    </source>
</reference>
<keyword evidence="2" id="KW-1185">Reference proteome</keyword>